<evidence type="ECO:0000313" key="2">
    <source>
        <dbReference type="Proteomes" id="UP000288168"/>
    </source>
</evidence>
<dbReference type="OrthoDB" id="3932329at2759"/>
<reference evidence="1 2" key="1">
    <citation type="submission" date="2017-06" db="EMBL/GenBank/DDBJ databases">
        <title>Comparative genomic analysis of Ambrosia Fusariam Clade fungi.</title>
        <authorList>
            <person name="Stajich J.E."/>
            <person name="Carrillo J."/>
            <person name="Kijimoto T."/>
            <person name="Eskalen A."/>
            <person name="O'Donnell K."/>
            <person name="Kasson M."/>
        </authorList>
    </citation>
    <scope>NUCLEOTIDE SEQUENCE [LARGE SCALE GENOMIC DNA]</scope>
    <source>
        <strain evidence="1 2">NRRL62584</strain>
    </source>
</reference>
<dbReference type="Proteomes" id="UP000288168">
    <property type="component" value="Unassembled WGS sequence"/>
</dbReference>
<protein>
    <submittedName>
        <fullName evidence="1">Uncharacterized protein</fullName>
    </submittedName>
</protein>
<dbReference type="AlphaFoldDB" id="A0A428PHJ4"/>
<name>A0A428PHJ4_9HYPO</name>
<dbReference type="STRING" id="1325734.A0A428PHJ4"/>
<gene>
    <name evidence="1" type="ORF">CEP54_010892</name>
</gene>
<accession>A0A428PHJ4</accession>
<comment type="caution">
    <text evidence="1">The sequence shown here is derived from an EMBL/GenBank/DDBJ whole genome shotgun (WGS) entry which is preliminary data.</text>
</comment>
<dbReference type="EMBL" id="NKCI01000135">
    <property type="protein sequence ID" value="RSL52470.1"/>
    <property type="molecule type" value="Genomic_DNA"/>
</dbReference>
<evidence type="ECO:0000313" key="1">
    <source>
        <dbReference type="EMBL" id="RSL52470.1"/>
    </source>
</evidence>
<organism evidence="1 2">
    <name type="scientific">Fusarium duplospermum</name>
    <dbReference type="NCBI Taxonomy" id="1325734"/>
    <lineage>
        <taxon>Eukaryota</taxon>
        <taxon>Fungi</taxon>
        <taxon>Dikarya</taxon>
        <taxon>Ascomycota</taxon>
        <taxon>Pezizomycotina</taxon>
        <taxon>Sordariomycetes</taxon>
        <taxon>Hypocreomycetidae</taxon>
        <taxon>Hypocreales</taxon>
        <taxon>Nectriaceae</taxon>
        <taxon>Fusarium</taxon>
        <taxon>Fusarium solani species complex</taxon>
    </lineage>
</organism>
<keyword evidence="2" id="KW-1185">Reference proteome</keyword>
<proteinExistence type="predicted"/>
<sequence length="384" mass="44217">MADIADPICTICAVRLYDWLPEYTPEEQDPLHWHPHSWRESVLALDGPTWSYDEPGPKSMAVPSDQVTIYAARATLRSREVSLIPIGRSVSLQLENLPGQHESHDPVSGKRWYLGIHSACEKIARRVMQSPQAHIRTIGDLWMTLERRCVKSAWDATIFPPYLPKLPDSRPGEQIKLGLLRYYIPRCAIYTDEGCLDDPGEDWWDYDPLSIPRLTTVLLSNLEQLNPSTTSSGQIEHHIDSLPPEIKDRIITDLVHQNLSLNCEYSMPQYLWKQALLRVPFLWDIDGEVIEEKIQEAKQGGFEWNWEKITRQLLTEVTVVDEEDEDEPVTWNYARVGLIVPPGMCNRRRIWQILIEMYPNDVDMVHDMDETYGSDSRVLVGYGA</sequence>